<feature type="region of interest" description="Disordered" evidence="1">
    <location>
        <begin position="820"/>
        <end position="933"/>
    </location>
</feature>
<dbReference type="OrthoDB" id="1807878at2"/>
<protein>
    <recommendedName>
        <fullName evidence="4">Tetratricopeptide repeat protein</fullName>
    </recommendedName>
</protein>
<dbReference type="AlphaFoldDB" id="L0FB42"/>
<dbReference type="eggNOG" id="COG0457">
    <property type="taxonomic scope" value="Bacteria"/>
</dbReference>
<feature type="compositionally biased region" description="Low complexity" evidence="1">
    <location>
        <begin position="861"/>
        <end position="870"/>
    </location>
</feature>
<dbReference type="Proteomes" id="UP000010797">
    <property type="component" value="Chromosome"/>
</dbReference>
<dbReference type="RefSeq" id="WP_015263408.1">
    <property type="nucleotide sequence ID" value="NC_019903.1"/>
</dbReference>
<feature type="region of interest" description="Disordered" evidence="1">
    <location>
        <begin position="170"/>
        <end position="195"/>
    </location>
</feature>
<feature type="region of interest" description="Disordered" evidence="1">
    <location>
        <begin position="1"/>
        <end position="93"/>
    </location>
</feature>
<name>L0FB42_DESDL</name>
<dbReference type="InterPro" id="IPR011990">
    <property type="entry name" value="TPR-like_helical_dom_sf"/>
</dbReference>
<evidence type="ECO:0000256" key="1">
    <source>
        <dbReference type="SAM" id="MobiDB-lite"/>
    </source>
</evidence>
<evidence type="ECO:0008006" key="4">
    <source>
        <dbReference type="Google" id="ProtNLM"/>
    </source>
</evidence>
<reference evidence="3" key="1">
    <citation type="submission" date="2012-02" db="EMBL/GenBank/DDBJ databases">
        <title>Complete sequence of Desulfitobacterium dichloroeliminans LMG P-21439.</title>
        <authorList>
            <person name="Lucas S."/>
            <person name="Han J."/>
            <person name="Lapidus A."/>
            <person name="Cheng J.-F."/>
            <person name="Goodwin L."/>
            <person name="Pitluck S."/>
            <person name="Peters L."/>
            <person name="Ovchinnikova G."/>
            <person name="Teshima H."/>
            <person name="Detter J.C."/>
            <person name="Han C."/>
            <person name="Tapia R."/>
            <person name="Land M."/>
            <person name="Hauser L."/>
            <person name="Kyrpides N."/>
            <person name="Ivanova N."/>
            <person name="Pagani I."/>
            <person name="Kruse T."/>
            <person name="de Vos W.M."/>
            <person name="Boon N."/>
            <person name="Smidt H."/>
            <person name="Woyke T."/>
        </authorList>
    </citation>
    <scope>NUCLEOTIDE SEQUENCE [LARGE SCALE GENOMIC DNA]</scope>
    <source>
        <strain evidence="3">LMG P-21439 / DCA1</strain>
    </source>
</reference>
<dbReference type="STRING" id="871963.Desdi_3042"/>
<feature type="compositionally biased region" description="Basic and acidic residues" evidence="1">
    <location>
        <begin position="891"/>
        <end position="919"/>
    </location>
</feature>
<dbReference type="HOGENOM" id="CLU_313694_0_0_9"/>
<dbReference type="EMBL" id="CP003344">
    <property type="protein sequence ID" value="AGA70447.1"/>
    <property type="molecule type" value="Genomic_DNA"/>
</dbReference>
<feature type="compositionally biased region" description="Basic residues" evidence="1">
    <location>
        <begin position="826"/>
        <end position="836"/>
    </location>
</feature>
<feature type="compositionally biased region" description="Basic and acidic residues" evidence="1">
    <location>
        <begin position="18"/>
        <end position="36"/>
    </location>
</feature>
<accession>L0FB42</accession>
<gene>
    <name evidence="2" type="ordered locus">Desdi_3042</name>
</gene>
<organism evidence="2 3">
    <name type="scientific">Desulfitobacterium dichloroeliminans (strain LMG P-21439 / DCA1)</name>
    <dbReference type="NCBI Taxonomy" id="871963"/>
    <lineage>
        <taxon>Bacteria</taxon>
        <taxon>Bacillati</taxon>
        <taxon>Bacillota</taxon>
        <taxon>Clostridia</taxon>
        <taxon>Eubacteriales</taxon>
        <taxon>Desulfitobacteriaceae</taxon>
        <taxon>Desulfitobacterium</taxon>
    </lineage>
</organism>
<sequence length="933" mass="106584">MSKKSSFWLKPWAKKEKKQLDKTNHPPKTEKKKLDTNKSNIQAQSPRRKPTPNEILEAQAKIPPLVVTNDTTTSNEIPKPRSLGKPQATNHPLNPAIKQTLDLVIDILSKDKGSSSVPLRKNPISPPQTPEKEMAPPLDESVEILEPAESSEPAPQQAIISEPFDLQTPQEYTDAPEADSDSSVEVPDSPLASLPPISDTLADIRHIKIWSLDSESVDTGGKSNEELYSEAIALYQLGLAGEKEAVPQAFKLLIHLLQNDRQNLMAEAYLGCVISLMGRDAQDVSERFKLAIKGLKILDKVVSFDSDNLDIRGLRAFVCARLPEQFFHRSDTAIEDFTYLVSRYDEDDSLFPKEFYYQILYELASAYHRLDKREESELTSRKLLSLTSDPKYKELINQEGLLGSKLPRWQRQTERRSGIKNDWSKLMYDEKLQEGISLHSRAIKDDEYALDKAFEIFKQAYKRDPHDPLIKAYYADCLCLLGLNSSDTSTMFRHASHAIKLLDQAVNSRPDDITIRFIRGYNSYQIPEAFFRRTLTAIHDFSYIVRRYEEDSSLLPEETYWQILYDLGDAYDRLDMSEESQSTWLKLSHCENTPYSNAVSELLDEDLENPLTATTDLTPEELLREGIRLHEFAVTGHKKASAKAYEVLLKAHQADITNPLAQGYLGSSLAILGQGKTDPAEIYHHFFKGMKQIKQAIAKDPHNYTLHLLLAKVMYHYSPSFFQGNDKILKELKSLKLAYERDHSVFPEEEYLQILYDLGACYQRAGDSEKAQKCWEKLSKLTLDPKYSQFVNVEQKGAVDMDKDKIRDKFKEIATDIAQEKAKEKAKGRKERKHAKGINSEQPTEQTAEKKRRRHKKDETTPAVLTPTATPRKRRKDRKNGESTPATPTSERVKLSPEEKKVRREEKEKARAEALEKAMNRAKRTKKEENPED</sequence>
<evidence type="ECO:0000313" key="2">
    <source>
        <dbReference type="EMBL" id="AGA70447.1"/>
    </source>
</evidence>
<dbReference type="Gene3D" id="1.25.40.10">
    <property type="entry name" value="Tetratricopeptide repeat domain"/>
    <property type="match status" value="3"/>
</dbReference>
<keyword evidence="3" id="KW-1185">Reference proteome</keyword>
<feature type="region of interest" description="Disordered" evidence="1">
    <location>
        <begin position="113"/>
        <end position="137"/>
    </location>
</feature>
<proteinExistence type="predicted"/>
<dbReference type="KEGG" id="ddl:Desdi_3042"/>
<evidence type="ECO:0000313" key="3">
    <source>
        <dbReference type="Proteomes" id="UP000010797"/>
    </source>
</evidence>
<dbReference type="SUPFAM" id="SSF48452">
    <property type="entry name" value="TPR-like"/>
    <property type="match status" value="2"/>
</dbReference>